<dbReference type="AlphaFoldDB" id="A4V723"/>
<keyword evidence="1" id="KW-0812">Transmembrane</keyword>
<reference evidence="1 2" key="1">
    <citation type="journal article" date="2007" name="ISME J.">
        <title>Sequence-based analysis of pQBR103; a representative of a unique, transfer-proficient mega plasmid resident in the microbial community of sugar beet.</title>
        <authorList>
            <person name="Tett A."/>
            <person name="Spiers A.J."/>
            <person name="Crossman L.C."/>
            <person name="Ager D."/>
            <person name="Ciric L."/>
            <person name="Dow J.M."/>
            <person name="Fry J.C."/>
            <person name="Harris D."/>
            <person name="Lilley A."/>
            <person name="Oliver A."/>
            <person name="Parkhill J."/>
            <person name="Quail M.A."/>
            <person name="Rainey P.B."/>
            <person name="Saunders N.J."/>
            <person name="Seeger K."/>
            <person name="Snyder L.A.S."/>
            <person name="Squares R."/>
            <person name="Thomas C.M."/>
            <person name="Turner S.L."/>
            <person name="Zhang X.-X."/>
            <person name="Field D."/>
            <person name="Bailey M.J."/>
        </authorList>
    </citation>
    <scope>NUCLEOTIDE SEQUENCE [LARGE SCALE GENOMIC DNA]</scope>
    <source>
        <strain evidence="1 2">SBW25</strain>
    </source>
</reference>
<keyword evidence="1" id="KW-0614">Plasmid</keyword>
<evidence type="ECO:0000313" key="1">
    <source>
        <dbReference type="EMBL" id="CAM96334.1"/>
    </source>
</evidence>
<dbReference type="Proteomes" id="UP000002332">
    <property type="component" value="Plasmid pQBR103"/>
</dbReference>
<name>A4V723_PSEFS</name>
<sequence>MFWLHAVGTSIRAVILTLTAPNGVLITFGSVIVKKTDIGVGRFYTDGKAGLREVLAEGPQFKLYEAVADEDCLRYKPHVSSGGIPAGTESNTTRVSFAAWAKSEVLPDDVGQWLINHQSISIAKKLSPGQRAFLATFDRDLNLTSSISCQRGEFRSAKSCREKGLIAEMPESLAKDMDHFDLIFTALGLAVLKRVLEDPAYA</sequence>
<proteinExistence type="predicted"/>
<dbReference type="PATRIC" id="fig|216595.4.peg.164"/>
<evidence type="ECO:0000313" key="2">
    <source>
        <dbReference type="Proteomes" id="UP000002332"/>
    </source>
</evidence>
<geneLocation type="plasmid" evidence="1 2">
    <name>pQBR103</name>
</geneLocation>
<organism evidence="1 2">
    <name type="scientific">Pseudomonas fluorescens (strain SBW25)</name>
    <dbReference type="NCBI Taxonomy" id="216595"/>
    <lineage>
        <taxon>Bacteria</taxon>
        <taxon>Pseudomonadati</taxon>
        <taxon>Pseudomonadota</taxon>
        <taxon>Gammaproteobacteria</taxon>
        <taxon>Pseudomonadales</taxon>
        <taxon>Pseudomonadaceae</taxon>
        <taxon>Pseudomonas</taxon>
    </lineage>
</organism>
<keyword evidence="1" id="KW-0472">Membrane</keyword>
<gene>
    <name evidence="1" type="ordered locus">pQBR0302</name>
</gene>
<protein>
    <submittedName>
        <fullName evidence="1">Transmembrane protein</fullName>
    </submittedName>
</protein>
<dbReference type="EMBL" id="AM235768">
    <property type="protein sequence ID" value="CAM96334.1"/>
    <property type="molecule type" value="Genomic_DNA"/>
</dbReference>
<accession>A4V723</accession>